<feature type="domain" description="SLH" evidence="4">
    <location>
        <begin position="22"/>
        <end position="81"/>
    </location>
</feature>
<feature type="chain" id="PRO_5011621239" evidence="3">
    <location>
        <begin position="24"/>
        <end position="545"/>
    </location>
</feature>
<dbReference type="PANTHER" id="PTHR30619:SF7">
    <property type="entry name" value="BETA-LACTAMASE DOMAIN PROTEIN"/>
    <property type="match status" value="1"/>
</dbReference>
<organism evidence="5 6">
    <name type="scientific">Tenuibacillus multivorans</name>
    <dbReference type="NCBI Taxonomy" id="237069"/>
    <lineage>
        <taxon>Bacteria</taxon>
        <taxon>Bacillati</taxon>
        <taxon>Bacillota</taxon>
        <taxon>Bacilli</taxon>
        <taxon>Bacillales</taxon>
        <taxon>Bacillaceae</taxon>
        <taxon>Tenuibacillus</taxon>
    </lineage>
</organism>
<feature type="domain" description="SLH" evidence="4">
    <location>
        <begin position="82"/>
        <end position="145"/>
    </location>
</feature>
<dbReference type="NCBIfam" id="TIGR00426">
    <property type="entry name" value="competence protein ComEA helix-hairpin-helix repeat region"/>
    <property type="match status" value="1"/>
</dbReference>
<keyword evidence="6" id="KW-1185">Reference proteome</keyword>
<evidence type="ECO:0000259" key="4">
    <source>
        <dbReference type="PROSITE" id="PS51272"/>
    </source>
</evidence>
<dbReference type="GO" id="GO:0006281">
    <property type="term" value="P:DNA repair"/>
    <property type="evidence" value="ECO:0007669"/>
    <property type="project" value="InterPro"/>
</dbReference>
<dbReference type="EMBL" id="FNIG01000001">
    <property type="protein sequence ID" value="SDM92657.1"/>
    <property type="molecule type" value="Genomic_DNA"/>
</dbReference>
<evidence type="ECO:0000256" key="3">
    <source>
        <dbReference type="SAM" id="SignalP"/>
    </source>
</evidence>
<dbReference type="SUPFAM" id="SSF56281">
    <property type="entry name" value="Metallo-hydrolase/oxidoreductase"/>
    <property type="match status" value="1"/>
</dbReference>
<feature type="domain" description="SLH" evidence="4">
    <location>
        <begin position="146"/>
        <end position="204"/>
    </location>
</feature>
<keyword evidence="1 3" id="KW-0732">Signal</keyword>
<proteinExistence type="predicted"/>
<accession>A0A1G9X7L7</accession>
<dbReference type="AlphaFoldDB" id="A0A1G9X7L7"/>
<dbReference type="Pfam" id="PF12836">
    <property type="entry name" value="HHH_3"/>
    <property type="match status" value="1"/>
</dbReference>
<dbReference type="InterPro" id="IPR010994">
    <property type="entry name" value="RuvA_2-like"/>
</dbReference>
<dbReference type="InterPro" id="IPR004509">
    <property type="entry name" value="Competence_ComEA_HhH"/>
</dbReference>
<dbReference type="InterPro" id="IPR003583">
    <property type="entry name" value="Hlx-hairpin-Hlx_DNA-bd_motif"/>
</dbReference>
<sequence length="545" mass="60323">MKKMISFLIMVVVSLSMVTSASAASYPDVPEDYQFSKEINYLSDEGIISGFPDGTFRYNATVTRAQAAVMLGKVLELDGELQSTDFPDVSQDHYAFGYIKGMAELDVITGFPDGTFRPDDPVTRGQMAKMLADTLNLEETSTITFSDVPSDHWTYEYVQKIYTAQITAGYPDNTYQPNKELNRGEFSAFVYRSVTDDKPDVVKQGDLEVHFLDVGQGDSSLIITPDGSTILVDASTSTHGEKIVSYLKKAGITTIDHVVATHAHADHIGGMVDVLQNFDIGTVYDSGVSHTSQTYLDYLEYIDQQNINFVVPEEGDSLISNDDYNLSGEFINVGDVDEDLNNSSIAFQLTYKESTFTFTGDAESQVEQDMVQEGNLQDTDVYKVAHHGSNTSSSDTFIESIDPEYAVFSYGEDNSYGHPHSNVVEKLQSRNVELYSTAVQGDIVFTTDGYSYDINVPKWDPQINEGQNEEPPSEDGDHSVSYPININTADYETLQAITGVGPTIAQRIIDYREANDGFDTIEEIINVKGIGDARFEDMKNQITVE</sequence>
<feature type="region of interest" description="Disordered" evidence="2">
    <location>
        <begin position="460"/>
        <end position="481"/>
    </location>
</feature>
<dbReference type="Gene3D" id="3.60.15.10">
    <property type="entry name" value="Ribonuclease Z/Hydroxyacylglutathione hydrolase-like"/>
    <property type="match status" value="1"/>
</dbReference>
<dbReference type="SUPFAM" id="SSF47781">
    <property type="entry name" value="RuvA domain 2-like"/>
    <property type="match status" value="1"/>
</dbReference>
<dbReference type="STRING" id="237069.SAMN05216498_1047"/>
<reference evidence="5 6" key="1">
    <citation type="submission" date="2016-10" db="EMBL/GenBank/DDBJ databases">
        <authorList>
            <person name="de Groot N.N."/>
        </authorList>
    </citation>
    <scope>NUCLEOTIDE SEQUENCE [LARGE SCALE GENOMIC DNA]</scope>
    <source>
        <strain evidence="5 6">CGMCC 1.3442</strain>
    </source>
</reference>
<evidence type="ECO:0000256" key="2">
    <source>
        <dbReference type="SAM" id="MobiDB-lite"/>
    </source>
</evidence>
<gene>
    <name evidence="5" type="ORF">SAMN05216498_1047</name>
</gene>
<dbReference type="PANTHER" id="PTHR30619">
    <property type="entry name" value="DNA INTERNALIZATION/COMPETENCE PROTEIN COMEC/REC2"/>
    <property type="match status" value="1"/>
</dbReference>
<dbReference type="OrthoDB" id="9761531at2"/>
<evidence type="ECO:0000313" key="6">
    <source>
        <dbReference type="Proteomes" id="UP000199334"/>
    </source>
</evidence>
<dbReference type="InterPro" id="IPR001279">
    <property type="entry name" value="Metallo-B-lactamas"/>
</dbReference>
<dbReference type="InterPro" id="IPR036866">
    <property type="entry name" value="RibonucZ/Hydroxyglut_hydro"/>
</dbReference>
<protein>
    <submittedName>
        <fullName evidence="5">ComEA protein</fullName>
    </submittedName>
</protein>
<dbReference type="InterPro" id="IPR001119">
    <property type="entry name" value="SLH_dom"/>
</dbReference>
<name>A0A1G9X7L7_9BACI</name>
<dbReference type="InterPro" id="IPR035681">
    <property type="entry name" value="ComA-like_MBL"/>
</dbReference>
<dbReference type="Proteomes" id="UP000199334">
    <property type="component" value="Unassembled WGS sequence"/>
</dbReference>
<feature type="signal peptide" evidence="3">
    <location>
        <begin position="1"/>
        <end position="23"/>
    </location>
</feature>
<evidence type="ECO:0000256" key="1">
    <source>
        <dbReference type="ARBA" id="ARBA00022729"/>
    </source>
</evidence>
<dbReference type="SMART" id="SM00849">
    <property type="entry name" value="Lactamase_B"/>
    <property type="match status" value="1"/>
</dbReference>
<dbReference type="CDD" id="cd07731">
    <property type="entry name" value="ComA-like_MBL-fold"/>
    <property type="match status" value="1"/>
</dbReference>
<dbReference type="Pfam" id="PF00753">
    <property type="entry name" value="Lactamase_B"/>
    <property type="match status" value="1"/>
</dbReference>
<dbReference type="Pfam" id="PF00395">
    <property type="entry name" value="SLH"/>
    <property type="match status" value="3"/>
</dbReference>
<dbReference type="Gene3D" id="1.10.150.320">
    <property type="entry name" value="Photosystem II 12 kDa extrinsic protein"/>
    <property type="match status" value="1"/>
</dbReference>
<dbReference type="InterPro" id="IPR052159">
    <property type="entry name" value="Competence_DNA_uptake"/>
</dbReference>
<dbReference type="PROSITE" id="PS51272">
    <property type="entry name" value="SLH"/>
    <property type="match status" value="3"/>
</dbReference>
<evidence type="ECO:0000313" key="5">
    <source>
        <dbReference type="EMBL" id="SDM92657.1"/>
    </source>
</evidence>
<dbReference type="GO" id="GO:0003677">
    <property type="term" value="F:DNA binding"/>
    <property type="evidence" value="ECO:0007669"/>
    <property type="project" value="InterPro"/>
</dbReference>
<dbReference type="SMART" id="SM00278">
    <property type="entry name" value="HhH1"/>
    <property type="match status" value="2"/>
</dbReference>
<dbReference type="RefSeq" id="WP_093855532.1">
    <property type="nucleotide sequence ID" value="NZ_BJVZ01000030.1"/>
</dbReference>